<dbReference type="FunFam" id="3.30.390.10:FF:000009">
    <property type="entry name" value="Hydrophobic dipeptide epimerase"/>
    <property type="match status" value="1"/>
</dbReference>
<dbReference type="HOGENOM" id="CLU_030273_4_0_9"/>
<dbReference type="EC" id="5.1.1.-" evidence="7"/>
<dbReference type="Pfam" id="PF13378">
    <property type="entry name" value="MR_MLE_C"/>
    <property type="match status" value="1"/>
</dbReference>
<name>G5IEY3_9FIRM</name>
<dbReference type="InterPro" id="IPR034603">
    <property type="entry name" value="Dipeptide_epimerase"/>
</dbReference>
<dbReference type="Proteomes" id="UP000005384">
    <property type="component" value="Unassembled WGS sequence"/>
</dbReference>
<dbReference type="RefSeq" id="WP_006780040.1">
    <property type="nucleotide sequence ID" value="NZ_CP040506.1"/>
</dbReference>
<dbReference type="GO" id="GO:0009063">
    <property type="term" value="P:amino acid catabolic process"/>
    <property type="evidence" value="ECO:0007669"/>
    <property type="project" value="InterPro"/>
</dbReference>
<protein>
    <recommendedName>
        <fullName evidence="7">Dipeptide epimerase</fullName>
        <ecNumber evidence="7">5.1.1.-</ecNumber>
    </recommendedName>
</protein>
<dbReference type="PATRIC" id="fig|742737.3.peg.2080"/>
<dbReference type="SUPFAM" id="SSF54826">
    <property type="entry name" value="Enolase N-terminal domain-like"/>
    <property type="match status" value="1"/>
</dbReference>
<dbReference type="InterPro" id="IPR013342">
    <property type="entry name" value="Mandelate_racemase_C"/>
</dbReference>
<comment type="cofactor">
    <cofactor evidence="6 7">
        <name>Mg(2+)</name>
        <dbReference type="ChEBI" id="CHEBI:18420"/>
    </cofactor>
    <text evidence="6 7">Binds 1 Mg(2+) ion per subunit.</text>
</comment>
<dbReference type="CDD" id="cd03319">
    <property type="entry name" value="L-Ala-DL-Glu_epimerase"/>
    <property type="match status" value="1"/>
</dbReference>
<dbReference type="GO" id="GO:0016855">
    <property type="term" value="F:racemase and epimerase activity, acting on amino acids and derivatives"/>
    <property type="evidence" value="ECO:0007669"/>
    <property type="project" value="UniProtKB-UniRule"/>
</dbReference>
<dbReference type="GO" id="GO:0000287">
    <property type="term" value="F:magnesium ion binding"/>
    <property type="evidence" value="ECO:0007669"/>
    <property type="project" value="UniProtKB-ARBA"/>
</dbReference>
<evidence type="ECO:0000256" key="7">
    <source>
        <dbReference type="RuleBase" id="RU366006"/>
    </source>
</evidence>
<comment type="caution">
    <text evidence="9">The sequence shown here is derived from an EMBL/GenBank/DDBJ whole genome shotgun (WGS) entry which is preliminary data.</text>
</comment>
<accession>G5IEY3</accession>
<dbReference type="OrthoDB" id="9775391at2"/>
<feature type="binding site" evidence="6">
    <location>
        <position position="215"/>
    </location>
    <ligand>
        <name>Mg(2+)</name>
        <dbReference type="ChEBI" id="CHEBI:18420"/>
    </ligand>
</feature>
<evidence type="ECO:0000259" key="8">
    <source>
        <dbReference type="SMART" id="SM00922"/>
    </source>
</evidence>
<evidence type="ECO:0000256" key="1">
    <source>
        <dbReference type="ARBA" id="ARBA00008031"/>
    </source>
</evidence>
<feature type="binding site" evidence="6">
    <location>
        <position position="240"/>
    </location>
    <ligand>
        <name>Mg(2+)</name>
        <dbReference type="ChEBI" id="CHEBI:18420"/>
    </ligand>
</feature>
<comment type="similarity">
    <text evidence="1 7">Belongs to the mandelate racemase/muconate lactonizing enzyme family.</text>
</comment>
<dbReference type="Gene3D" id="3.20.20.120">
    <property type="entry name" value="Enolase-like C-terminal domain"/>
    <property type="match status" value="1"/>
</dbReference>
<evidence type="ECO:0000313" key="9">
    <source>
        <dbReference type="EMBL" id="EHI59993.1"/>
    </source>
</evidence>
<dbReference type="AlphaFoldDB" id="G5IEY3"/>
<dbReference type="InterPro" id="IPR018110">
    <property type="entry name" value="Mandel_Rmase/mucon_lact_enz_CS"/>
</dbReference>
<proteinExistence type="inferred from homology"/>
<sequence length="354" mass="38132">MKITKVMADTFHIDLKESFKIAFSEETGSVNVLVRLETDNGLVGIGEAAPYELVTGESLQTVLDALALFREALIGLDPVCIELAHHRMDALAPKATSAIAAVDMALYDLVGKAMGVPVYKLLGGFLNQVRSDITIGINTPEKMAQDAKRYVDQGFGILKVKVGINVEEDAAALRAIRQVVGDQVLLRVDANQGYDEQSALTAVREFEKIGIRAIEQPFPEHDLESSARLRRVSGVPIMLDESIHLPQDASKASRLEAADIFNIKLMKCGGLYRGLQINAIAQAAGIGCMVGCMMESRLGIAAGLSLVAAQENITEADCDSFMLCQEPEIGLKGGFEQKGDLFTLLDKPGLGVEL</sequence>
<keyword evidence="10" id="KW-1185">Reference proteome</keyword>
<keyword evidence="4 7" id="KW-0413">Isomerase</keyword>
<dbReference type="InterPro" id="IPR029017">
    <property type="entry name" value="Enolase-like_N"/>
</dbReference>
<evidence type="ECO:0000256" key="4">
    <source>
        <dbReference type="ARBA" id="ARBA00023235"/>
    </source>
</evidence>
<evidence type="ECO:0000256" key="3">
    <source>
        <dbReference type="ARBA" id="ARBA00022842"/>
    </source>
</evidence>
<evidence type="ECO:0000256" key="2">
    <source>
        <dbReference type="ARBA" id="ARBA00022723"/>
    </source>
</evidence>
<dbReference type="SFLD" id="SFLDS00001">
    <property type="entry name" value="Enolase"/>
    <property type="match status" value="1"/>
</dbReference>
<evidence type="ECO:0000313" key="10">
    <source>
        <dbReference type="Proteomes" id="UP000005384"/>
    </source>
</evidence>
<dbReference type="SMART" id="SM00922">
    <property type="entry name" value="MR_MLE"/>
    <property type="match status" value="1"/>
</dbReference>
<keyword evidence="3 6" id="KW-0460">Magnesium</keyword>
<dbReference type="Pfam" id="PF02746">
    <property type="entry name" value="MR_MLE_N"/>
    <property type="match status" value="1"/>
</dbReference>
<dbReference type="InterPro" id="IPR029065">
    <property type="entry name" value="Enolase_C-like"/>
</dbReference>
<dbReference type="SUPFAM" id="SSF51604">
    <property type="entry name" value="Enolase C-terminal domain-like"/>
    <property type="match status" value="1"/>
</dbReference>
<feature type="binding site" evidence="6">
    <location>
        <position position="189"/>
    </location>
    <ligand>
        <name>Mg(2+)</name>
        <dbReference type="ChEBI" id="CHEBI:18420"/>
    </ligand>
</feature>
<dbReference type="GO" id="GO:0006518">
    <property type="term" value="P:peptide metabolic process"/>
    <property type="evidence" value="ECO:0007669"/>
    <property type="project" value="UniProtKB-ARBA"/>
</dbReference>
<dbReference type="InterPro" id="IPR036849">
    <property type="entry name" value="Enolase-like_C_sf"/>
</dbReference>
<evidence type="ECO:0000256" key="5">
    <source>
        <dbReference type="PIRSR" id="PIRSR634603-1"/>
    </source>
</evidence>
<evidence type="ECO:0000256" key="6">
    <source>
        <dbReference type="PIRSR" id="PIRSR634603-3"/>
    </source>
</evidence>
<reference evidence="9 10" key="1">
    <citation type="submission" date="2011-08" db="EMBL/GenBank/DDBJ databases">
        <title>The Genome Sequence of Clostridium hathewayi WAL-18680.</title>
        <authorList>
            <consortium name="The Broad Institute Genome Sequencing Platform"/>
            <person name="Earl A."/>
            <person name="Ward D."/>
            <person name="Feldgarden M."/>
            <person name="Gevers D."/>
            <person name="Finegold S.M."/>
            <person name="Summanen P.H."/>
            <person name="Molitoris D.R."/>
            <person name="Song M."/>
            <person name="Daigneault M."/>
            <person name="Allen-Vercoe E."/>
            <person name="Young S.K."/>
            <person name="Zeng Q."/>
            <person name="Gargeya S."/>
            <person name="Fitzgerald M."/>
            <person name="Haas B."/>
            <person name="Abouelleil A."/>
            <person name="Alvarado L."/>
            <person name="Arachchi H.M."/>
            <person name="Berlin A."/>
            <person name="Brown A."/>
            <person name="Chapman S.B."/>
            <person name="Chen Z."/>
            <person name="Dunbar C."/>
            <person name="Freedman E."/>
            <person name="Gearin G."/>
            <person name="Gellesch M."/>
            <person name="Goldberg J."/>
            <person name="Griggs A."/>
            <person name="Gujja S."/>
            <person name="Heiman D."/>
            <person name="Howarth C."/>
            <person name="Larson L."/>
            <person name="Lui A."/>
            <person name="MacDonald P.J.P."/>
            <person name="Montmayeur A."/>
            <person name="Murphy C."/>
            <person name="Neiman D."/>
            <person name="Pearson M."/>
            <person name="Priest M."/>
            <person name="Roberts A."/>
            <person name="Saif S."/>
            <person name="Shea T."/>
            <person name="Shenoy N."/>
            <person name="Sisk P."/>
            <person name="Stolte C."/>
            <person name="Sykes S."/>
            <person name="Wortman J."/>
            <person name="Nusbaum C."/>
            <person name="Birren B."/>
        </authorList>
    </citation>
    <scope>NUCLEOTIDE SEQUENCE [LARGE SCALE GENOMIC DNA]</scope>
    <source>
        <strain evidence="9 10">WAL-18680</strain>
    </source>
</reference>
<feature type="active site" description="Proton acceptor; specific for (S)-substrate epimerization" evidence="5">
    <location>
        <position position="264"/>
    </location>
</feature>
<keyword evidence="2 6" id="KW-0479">Metal-binding</keyword>
<dbReference type="PROSITE" id="PS00909">
    <property type="entry name" value="MR_MLE_2"/>
    <property type="match status" value="1"/>
</dbReference>
<dbReference type="SFLD" id="SFLDF00009">
    <property type="entry name" value="o-succinylbenzoate_synthase"/>
    <property type="match status" value="1"/>
</dbReference>
<organism evidence="9 10">
    <name type="scientific">Hungatella hathewayi WAL-18680</name>
    <dbReference type="NCBI Taxonomy" id="742737"/>
    <lineage>
        <taxon>Bacteria</taxon>
        <taxon>Bacillati</taxon>
        <taxon>Bacillota</taxon>
        <taxon>Clostridia</taxon>
        <taxon>Lachnospirales</taxon>
        <taxon>Lachnospiraceae</taxon>
        <taxon>Hungatella</taxon>
    </lineage>
</organism>
<dbReference type="PROSITE" id="PS00908">
    <property type="entry name" value="MR_MLE_1"/>
    <property type="match status" value="1"/>
</dbReference>
<feature type="domain" description="Mandelate racemase/muconate lactonizing enzyme C-terminal" evidence="8">
    <location>
        <begin position="140"/>
        <end position="236"/>
    </location>
</feature>
<dbReference type="Gene3D" id="3.30.390.10">
    <property type="entry name" value="Enolase-like, N-terminal domain"/>
    <property type="match status" value="1"/>
</dbReference>
<dbReference type="PANTHER" id="PTHR48073:SF2">
    <property type="entry name" value="O-SUCCINYLBENZOATE SYNTHASE"/>
    <property type="match status" value="1"/>
</dbReference>
<dbReference type="InterPro" id="IPR013341">
    <property type="entry name" value="Mandelate_racemase_N_dom"/>
</dbReference>
<feature type="active site" description="Proton acceptor; specific for (R)-substrate epimerization" evidence="5">
    <location>
        <position position="161"/>
    </location>
</feature>
<dbReference type="PANTHER" id="PTHR48073">
    <property type="entry name" value="O-SUCCINYLBENZOATE SYNTHASE-RELATED"/>
    <property type="match status" value="1"/>
</dbReference>
<dbReference type="SFLD" id="SFLDG00180">
    <property type="entry name" value="muconate_cycloisomerase"/>
    <property type="match status" value="1"/>
</dbReference>
<dbReference type="EMBL" id="ADLN01000040">
    <property type="protein sequence ID" value="EHI59993.1"/>
    <property type="molecule type" value="Genomic_DNA"/>
</dbReference>
<gene>
    <name evidence="9" type="ORF">HMPREF9473_02060</name>
</gene>